<organism evidence="1 2">
    <name type="scientific">Avena sativa</name>
    <name type="common">Oat</name>
    <dbReference type="NCBI Taxonomy" id="4498"/>
    <lineage>
        <taxon>Eukaryota</taxon>
        <taxon>Viridiplantae</taxon>
        <taxon>Streptophyta</taxon>
        <taxon>Embryophyta</taxon>
        <taxon>Tracheophyta</taxon>
        <taxon>Spermatophyta</taxon>
        <taxon>Magnoliopsida</taxon>
        <taxon>Liliopsida</taxon>
        <taxon>Poales</taxon>
        <taxon>Poaceae</taxon>
        <taxon>BOP clade</taxon>
        <taxon>Pooideae</taxon>
        <taxon>Poodae</taxon>
        <taxon>Poeae</taxon>
        <taxon>Poeae Chloroplast Group 1 (Aveneae type)</taxon>
        <taxon>Aveninae</taxon>
        <taxon>Avena</taxon>
    </lineage>
</organism>
<proteinExistence type="predicted"/>
<protein>
    <submittedName>
        <fullName evidence="1">Uncharacterized protein</fullName>
    </submittedName>
</protein>
<evidence type="ECO:0000313" key="2">
    <source>
        <dbReference type="Proteomes" id="UP001732700"/>
    </source>
</evidence>
<reference evidence="1" key="1">
    <citation type="submission" date="2021-05" db="EMBL/GenBank/DDBJ databases">
        <authorList>
            <person name="Scholz U."/>
            <person name="Mascher M."/>
            <person name="Fiebig A."/>
        </authorList>
    </citation>
    <scope>NUCLEOTIDE SEQUENCE [LARGE SCALE GENOMIC DNA]</scope>
</reference>
<keyword evidence="2" id="KW-1185">Reference proteome</keyword>
<sequence length="314" mass="33708">MAMGYYFSLVAVVLVQLLFAGATDAARLYPTSQDEKFNTNGTSFLSHHAGLLQELADTDKSGSLITYWATHRMHAGDTTGYYGFSVSMDVYDFSLTSEQSSLALVNIFSATDGALSSENSIQIGWVVSPKTYGDSHAHLSAYWSTDGFQNSHCLNTRCPVGFQPEAGAAIVLGDIIEPVSQPNGIKQSVTIKVLKDGPSGDWLVHCGYNQDAPALIGRYPRSLFPGGLADRATHIHIGGAVVARSTDLVPMGSGYLPSTVAAASFNNFQIIDQNGQAWLVNHNVPGYLSQPETYSLSPIVNGQFFYGGPYQSTT</sequence>
<reference evidence="1" key="2">
    <citation type="submission" date="2025-09" db="UniProtKB">
        <authorList>
            <consortium name="EnsemblPlants"/>
        </authorList>
    </citation>
    <scope>IDENTIFICATION</scope>
</reference>
<name>A0ACD5Z019_AVESA</name>
<dbReference type="Proteomes" id="UP001732700">
    <property type="component" value="Chromosome 6A"/>
</dbReference>
<accession>A0ACD5Z019</accession>
<dbReference type="EnsemblPlants" id="AVESA.00010b.r2.6AG1072310.1">
    <property type="protein sequence ID" value="AVESA.00010b.r2.6AG1072310.1.CDS"/>
    <property type="gene ID" value="AVESA.00010b.r2.6AG1072310"/>
</dbReference>
<evidence type="ECO:0000313" key="1">
    <source>
        <dbReference type="EnsemblPlants" id="AVESA.00010b.r2.6AG1072310.1.CDS"/>
    </source>
</evidence>